<dbReference type="eggNOG" id="COG0457">
    <property type="taxonomic scope" value="Bacteria"/>
</dbReference>
<dbReference type="RefSeq" id="WP_009032594.1">
    <property type="nucleotide sequence ID" value="NZ_ALWO02000023.1"/>
</dbReference>
<accession>S2E2D7</accession>
<dbReference type="Gene3D" id="1.25.40.10">
    <property type="entry name" value="Tetratricopeptide repeat domain"/>
    <property type="match status" value="1"/>
</dbReference>
<organism evidence="4 5">
    <name type="scientific">Indibacter alkaliphilus (strain CCUG 57479 / KCTC 22604 / LW1)</name>
    <dbReference type="NCBI Taxonomy" id="1189612"/>
    <lineage>
        <taxon>Bacteria</taxon>
        <taxon>Pseudomonadati</taxon>
        <taxon>Bacteroidota</taxon>
        <taxon>Cytophagia</taxon>
        <taxon>Cytophagales</taxon>
        <taxon>Cyclobacteriaceae</taxon>
    </lineage>
</organism>
<evidence type="ECO:0000256" key="2">
    <source>
        <dbReference type="ARBA" id="ARBA00022803"/>
    </source>
</evidence>
<proteinExistence type="predicted"/>
<protein>
    <submittedName>
        <fullName evidence="4">TPR repeat-containing protein</fullName>
    </submittedName>
</protein>
<feature type="repeat" description="TPR" evidence="3">
    <location>
        <begin position="147"/>
        <end position="180"/>
    </location>
</feature>
<evidence type="ECO:0000313" key="5">
    <source>
        <dbReference type="Proteomes" id="UP000006073"/>
    </source>
</evidence>
<dbReference type="Proteomes" id="UP000006073">
    <property type="component" value="Unassembled WGS sequence"/>
</dbReference>
<keyword evidence="5" id="KW-1185">Reference proteome</keyword>
<dbReference type="SMART" id="SM00028">
    <property type="entry name" value="TPR"/>
    <property type="match status" value="3"/>
</dbReference>
<gene>
    <name evidence="4" type="ORF">A33Q_1280</name>
</gene>
<dbReference type="SUPFAM" id="SSF48452">
    <property type="entry name" value="TPR-like"/>
    <property type="match status" value="1"/>
</dbReference>
<sequence length="224" mass="26327">MKRQPLKYLPVIFLLFIGLEGFSQKIYDIELDVRENSFVINNTAVEMIEEEKYASAARILESVIENDPSFHPAYLNFYRAGSQVDEKKEKVVGVLRKGLEIFEEDDEMAYYLGNLLQREERFEEAIDAYTDAINYSKINGEDFPLVWAYHFNRGNCYLKTGEYHKAIHDYDYALQLSPDNYDILTNRGYSYYKVNQNEKACEDWQEALKLGSKVTQKYLDNYCK</sequence>
<dbReference type="InterPro" id="IPR019734">
    <property type="entry name" value="TPR_rpt"/>
</dbReference>
<dbReference type="OrthoDB" id="1524241at2"/>
<keyword evidence="2 3" id="KW-0802">TPR repeat</keyword>
<dbReference type="PANTHER" id="PTHR44858">
    <property type="entry name" value="TETRATRICOPEPTIDE REPEAT PROTEIN 6"/>
    <property type="match status" value="1"/>
</dbReference>
<feature type="repeat" description="TPR" evidence="3">
    <location>
        <begin position="106"/>
        <end position="139"/>
    </location>
</feature>
<dbReference type="PANTHER" id="PTHR44858:SF1">
    <property type="entry name" value="UDP-N-ACETYLGLUCOSAMINE--PEPTIDE N-ACETYLGLUCOSAMINYLTRANSFERASE SPINDLY-RELATED"/>
    <property type="match status" value="1"/>
</dbReference>
<evidence type="ECO:0000256" key="3">
    <source>
        <dbReference type="PROSITE-ProRule" id="PRU00339"/>
    </source>
</evidence>
<dbReference type="Pfam" id="PF00515">
    <property type="entry name" value="TPR_1"/>
    <property type="match status" value="1"/>
</dbReference>
<reference evidence="4 5" key="1">
    <citation type="journal article" date="2013" name="Genome Announc.">
        <title>Draft Genome Sequence of Indibacter alkaliphilus Strain LW1T, Isolated from Lonar Lake, a Haloalkaline Lake in the Buldana District of Maharashtra, India.</title>
        <authorList>
            <person name="Singh A."/>
            <person name="Kumar Jangir P."/>
            <person name="Sharma R."/>
            <person name="Singh A."/>
            <person name="Kumar Pinnaka A."/>
            <person name="Shivaji S."/>
        </authorList>
    </citation>
    <scope>NUCLEOTIDE SEQUENCE [LARGE SCALE GENOMIC DNA]</scope>
    <source>
        <strain evidence="5">CCUG 57479 / KCTC 22604 / LW1</strain>
    </source>
</reference>
<dbReference type="PROSITE" id="PS50005">
    <property type="entry name" value="TPR"/>
    <property type="match status" value="2"/>
</dbReference>
<dbReference type="InterPro" id="IPR050498">
    <property type="entry name" value="Ycf3"/>
</dbReference>
<evidence type="ECO:0000313" key="4">
    <source>
        <dbReference type="EMBL" id="EOZ98626.1"/>
    </source>
</evidence>
<evidence type="ECO:0000256" key="1">
    <source>
        <dbReference type="ARBA" id="ARBA00022737"/>
    </source>
</evidence>
<dbReference type="PROSITE" id="PS50293">
    <property type="entry name" value="TPR_REGION"/>
    <property type="match status" value="1"/>
</dbReference>
<dbReference type="AlphaFoldDB" id="S2E2D7"/>
<keyword evidence="1" id="KW-0677">Repeat</keyword>
<dbReference type="InterPro" id="IPR011990">
    <property type="entry name" value="TPR-like_helical_dom_sf"/>
</dbReference>
<comment type="caution">
    <text evidence="4">The sequence shown here is derived from an EMBL/GenBank/DDBJ whole genome shotgun (WGS) entry which is preliminary data.</text>
</comment>
<name>S2E2D7_INDAL</name>
<dbReference type="STRING" id="1189612.A33Q_1280"/>
<dbReference type="EMBL" id="ALWO02000023">
    <property type="protein sequence ID" value="EOZ98626.1"/>
    <property type="molecule type" value="Genomic_DNA"/>
</dbReference>